<proteinExistence type="predicted"/>
<dbReference type="InterPro" id="IPR010263">
    <property type="entry name" value="T6SS_TssK"/>
</dbReference>
<evidence type="ECO:0008006" key="3">
    <source>
        <dbReference type="Google" id="ProtNLM"/>
    </source>
</evidence>
<evidence type="ECO:0000313" key="2">
    <source>
        <dbReference type="Proteomes" id="UP000038055"/>
    </source>
</evidence>
<dbReference type="Pfam" id="PF05936">
    <property type="entry name" value="T6SS_VasE"/>
    <property type="match status" value="1"/>
</dbReference>
<keyword evidence="2" id="KW-1185">Reference proteome</keyword>
<reference evidence="2" key="1">
    <citation type="submission" date="2015-01" db="EMBL/GenBank/DDBJ databases">
        <authorList>
            <person name="MANFREDI Pablo"/>
        </authorList>
    </citation>
    <scope>NUCLEOTIDE SEQUENCE [LARGE SCALE GENOMIC DNA]</scope>
    <source>
        <strain evidence="2">Ccyn2B</strain>
    </source>
</reference>
<dbReference type="EMBL" id="CDOD01000022">
    <property type="protein sequence ID" value="CEN35845.1"/>
    <property type="molecule type" value="Genomic_DNA"/>
</dbReference>
<dbReference type="AlphaFoldDB" id="A0A0B7H945"/>
<sequence length="371" mass="42985">MDKFVHRQVNWGEMQVRATHFIEMENFLLERILQTASVSHTNHYGLLPTNRETAIEIQTMKIGEVTRVYLKSYNGITSGGYLVRIQDSEEEDELYCELENKTETPQEAWDIVLTIDPFERKPTNILDIKADPPRYAYVTATYRLNTIPHKENTIYTPNSIVVGLLRKNDYGYQLDGNYIPPALTMSSHESLKGYGYNFSEWISSIEKALQKILEKIQAQPNRTSVANSILVLSKEMLRFLSTINYHWKNNVKNLTPYQVTEILSSFAASMLTSLLFVSRKEKEEMLKYFHEWNGITPSNFEQMLDEIINKKYNHNQINQSMVSVGNLLQMLNELFVSLSQLEFVGQHRESIVISERQAQTNTTSGSRWMVD</sequence>
<name>A0A0B7H945_9FLAO</name>
<evidence type="ECO:0000313" key="1">
    <source>
        <dbReference type="EMBL" id="CEN35845.1"/>
    </source>
</evidence>
<accession>A0A0B7H945</accession>
<gene>
    <name evidence="1" type="ORF">CCYN2B_290030</name>
</gene>
<protein>
    <recommendedName>
        <fullName evidence="3">Type VI secretion system baseplate subunit TssK</fullName>
    </recommendedName>
</protein>
<dbReference type="RefSeq" id="WP_041992169.1">
    <property type="nucleotide sequence ID" value="NZ_CDOD01000022.1"/>
</dbReference>
<organism evidence="1 2">
    <name type="scientific">Capnocytophaga cynodegmi</name>
    <dbReference type="NCBI Taxonomy" id="28189"/>
    <lineage>
        <taxon>Bacteria</taxon>
        <taxon>Pseudomonadati</taxon>
        <taxon>Bacteroidota</taxon>
        <taxon>Flavobacteriia</taxon>
        <taxon>Flavobacteriales</taxon>
        <taxon>Flavobacteriaceae</taxon>
        <taxon>Capnocytophaga</taxon>
    </lineage>
</organism>
<dbReference type="Proteomes" id="UP000038055">
    <property type="component" value="Unassembled WGS sequence"/>
</dbReference>